<reference evidence="6" key="1">
    <citation type="submission" date="2016-06" db="EMBL/GenBank/DDBJ databases">
        <authorList>
            <person name="Varghese N."/>
            <person name="Submissions Spin"/>
        </authorList>
    </citation>
    <scope>NUCLEOTIDE SEQUENCE [LARGE SCALE GENOMIC DNA]</scope>
    <source>
        <strain evidence="6">DSM 45431</strain>
    </source>
</reference>
<dbReference type="Pfam" id="PF01565">
    <property type="entry name" value="FAD_binding_4"/>
    <property type="match status" value="1"/>
</dbReference>
<evidence type="ECO:0000256" key="2">
    <source>
        <dbReference type="ARBA" id="ARBA00022827"/>
    </source>
</evidence>
<dbReference type="PANTHER" id="PTHR11748:SF103">
    <property type="entry name" value="GLYCOLATE OXIDASE SUBUNIT GLCE"/>
    <property type="match status" value="1"/>
</dbReference>
<proteinExistence type="predicted"/>
<sequence length="494" mass="50218">MAGMAAAASSTDRPGALEITRRLAEICGPPFARFAGPADEVAGRPARWVAVPGGPHAAAEVLRLAAAHDLTVVPRGAGTKIDWGAAPAQLDIMLDTGRLAGVWHEPQGSPTAEVGAGTPLRAVQATLERTGQRLPVDPPSPGATLGGVLAADEAGPLRQRHGSPCAQLVGVRYLDADGELVSLGEAGAALLGRAAPVVGGGSGGTVPSGRAGPGGGAAALFGAGDLPGLDLARLLCGSQGGLGVLVSATMRVQAVPAGRLWVTRPVWTPLEVHDLVRTVLAARLDPAAIELDLPVPVPLPRRRVHPDHPSVSGRPDHPATARRAGGPAAAGSLLVLLEGGPADVVERAERLVALLGRETVVSHAAPEWWGRYPFGPGDTALRIEVPISDLHAAVYALRDAAGGPVPIRGSAGVGTVHAALPGALAPDRVASILAAVRGVLLARQGRCVVVAAPAPVRWAVDLWGELPTLPRLRAAKEHLDPHQRLAPGRLPGGL</sequence>
<evidence type="ECO:0000313" key="6">
    <source>
        <dbReference type="Proteomes" id="UP000199413"/>
    </source>
</evidence>
<keyword evidence="6" id="KW-1185">Reference proteome</keyword>
<dbReference type="InterPro" id="IPR016169">
    <property type="entry name" value="FAD-bd_PCMH_sub2"/>
</dbReference>
<dbReference type="GO" id="GO:0071949">
    <property type="term" value="F:FAD binding"/>
    <property type="evidence" value="ECO:0007669"/>
    <property type="project" value="InterPro"/>
</dbReference>
<dbReference type="GO" id="GO:0003824">
    <property type="term" value="F:catalytic activity"/>
    <property type="evidence" value="ECO:0007669"/>
    <property type="project" value="InterPro"/>
</dbReference>
<keyword evidence="2" id="KW-0274">FAD</keyword>
<feature type="region of interest" description="Disordered" evidence="3">
    <location>
        <begin position="300"/>
        <end position="325"/>
    </location>
</feature>
<dbReference type="Gene3D" id="3.30.465.10">
    <property type="match status" value="1"/>
</dbReference>
<dbReference type="Proteomes" id="UP000199413">
    <property type="component" value="Unassembled WGS sequence"/>
</dbReference>
<dbReference type="PROSITE" id="PS51387">
    <property type="entry name" value="FAD_PCMH"/>
    <property type="match status" value="1"/>
</dbReference>
<dbReference type="InterPro" id="IPR016164">
    <property type="entry name" value="FAD-linked_Oxase-like_C"/>
</dbReference>
<name>A0A1C6RIF2_9ACTN</name>
<dbReference type="SUPFAM" id="SSF55103">
    <property type="entry name" value="FAD-linked oxidases, C-terminal domain"/>
    <property type="match status" value="1"/>
</dbReference>
<dbReference type="AlphaFoldDB" id="A0A1C6RIF2"/>
<dbReference type="EMBL" id="FMHV01000002">
    <property type="protein sequence ID" value="SCL16920.1"/>
    <property type="molecule type" value="Genomic_DNA"/>
</dbReference>
<evidence type="ECO:0000259" key="4">
    <source>
        <dbReference type="PROSITE" id="PS51387"/>
    </source>
</evidence>
<organism evidence="5 6">
    <name type="scientific">Micromonospora rhizosphaerae</name>
    <dbReference type="NCBI Taxonomy" id="568872"/>
    <lineage>
        <taxon>Bacteria</taxon>
        <taxon>Bacillati</taxon>
        <taxon>Actinomycetota</taxon>
        <taxon>Actinomycetes</taxon>
        <taxon>Micromonosporales</taxon>
        <taxon>Micromonosporaceae</taxon>
        <taxon>Micromonospora</taxon>
    </lineage>
</organism>
<dbReference type="STRING" id="568872.GA0070624_1164"/>
<evidence type="ECO:0000256" key="1">
    <source>
        <dbReference type="ARBA" id="ARBA00022630"/>
    </source>
</evidence>
<dbReference type="InterPro" id="IPR036318">
    <property type="entry name" value="FAD-bd_PCMH-like_sf"/>
</dbReference>
<accession>A0A1C6RIF2</accession>
<evidence type="ECO:0000256" key="3">
    <source>
        <dbReference type="SAM" id="MobiDB-lite"/>
    </source>
</evidence>
<protein>
    <submittedName>
        <fullName evidence="5">Glycolate oxidase FAD binding subunit</fullName>
    </submittedName>
</protein>
<gene>
    <name evidence="5" type="ORF">GA0070624_1164</name>
</gene>
<dbReference type="InterPro" id="IPR006094">
    <property type="entry name" value="Oxid_FAD_bind_N"/>
</dbReference>
<dbReference type="SUPFAM" id="SSF56176">
    <property type="entry name" value="FAD-binding/transporter-associated domain-like"/>
    <property type="match status" value="1"/>
</dbReference>
<keyword evidence="1" id="KW-0285">Flavoprotein</keyword>
<feature type="domain" description="FAD-binding PCMH-type" evidence="4">
    <location>
        <begin position="41"/>
        <end position="255"/>
    </location>
</feature>
<dbReference type="InterPro" id="IPR016166">
    <property type="entry name" value="FAD-bd_PCMH"/>
</dbReference>
<dbReference type="PANTHER" id="PTHR11748">
    <property type="entry name" value="D-LACTATE DEHYDROGENASE"/>
    <property type="match status" value="1"/>
</dbReference>
<evidence type="ECO:0000313" key="5">
    <source>
        <dbReference type="EMBL" id="SCL16920.1"/>
    </source>
</evidence>